<organism evidence="8 9">
    <name type="scientific">Candidatus Pseudobacter hemicellulosilyticus</name>
    <dbReference type="NCBI Taxonomy" id="3121375"/>
    <lineage>
        <taxon>Bacteria</taxon>
        <taxon>Pseudomonadati</taxon>
        <taxon>Bacteroidota</taxon>
        <taxon>Chitinophagia</taxon>
        <taxon>Chitinophagales</taxon>
        <taxon>Chitinophagaceae</taxon>
        <taxon>Pseudobacter</taxon>
    </lineage>
</organism>
<dbReference type="InterPro" id="IPR011990">
    <property type="entry name" value="TPR-like_helical_dom_sf"/>
</dbReference>
<evidence type="ECO:0000256" key="5">
    <source>
        <dbReference type="ARBA" id="ARBA00023237"/>
    </source>
</evidence>
<evidence type="ECO:0000313" key="9">
    <source>
        <dbReference type="Proteomes" id="UP001220610"/>
    </source>
</evidence>
<dbReference type="SUPFAM" id="SSF48452">
    <property type="entry name" value="TPR-like"/>
    <property type="match status" value="1"/>
</dbReference>
<gene>
    <name evidence="8" type="ORF">P0Y53_14640</name>
</gene>
<protein>
    <submittedName>
        <fullName evidence="8">RagB/SusD family nutrient uptake outer membrane protein</fullName>
    </submittedName>
</protein>
<dbReference type="CDD" id="cd08977">
    <property type="entry name" value="SusD"/>
    <property type="match status" value="1"/>
</dbReference>
<evidence type="ECO:0000256" key="3">
    <source>
        <dbReference type="ARBA" id="ARBA00022729"/>
    </source>
</evidence>
<accession>A0AAJ6BG51</accession>
<evidence type="ECO:0000313" key="8">
    <source>
        <dbReference type="EMBL" id="WEK33726.1"/>
    </source>
</evidence>
<dbReference type="PROSITE" id="PS51257">
    <property type="entry name" value="PROKAR_LIPOPROTEIN"/>
    <property type="match status" value="1"/>
</dbReference>
<dbReference type="GO" id="GO:0009279">
    <property type="term" value="C:cell outer membrane"/>
    <property type="evidence" value="ECO:0007669"/>
    <property type="project" value="UniProtKB-SubCell"/>
</dbReference>
<dbReference type="Pfam" id="PF14322">
    <property type="entry name" value="SusD-like_3"/>
    <property type="match status" value="1"/>
</dbReference>
<dbReference type="Gene3D" id="1.25.40.390">
    <property type="match status" value="1"/>
</dbReference>
<keyword evidence="3" id="KW-0732">Signal</keyword>
<proteinExistence type="inferred from homology"/>
<comment type="subcellular location">
    <subcellularLocation>
        <location evidence="1">Cell outer membrane</location>
    </subcellularLocation>
</comment>
<evidence type="ECO:0000256" key="1">
    <source>
        <dbReference type="ARBA" id="ARBA00004442"/>
    </source>
</evidence>
<evidence type="ECO:0000256" key="4">
    <source>
        <dbReference type="ARBA" id="ARBA00023136"/>
    </source>
</evidence>
<dbReference type="Proteomes" id="UP001220610">
    <property type="component" value="Chromosome"/>
</dbReference>
<feature type="domain" description="RagB/SusD" evidence="6">
    <location>
        <begin position="308"/>
        <end position="432"/>
    </location>
</feature>
<dbReference type="AlphaFoldDB" id="A0AAJ6BG51"/>
<reference evidence="8" key="1">
    <citation type="submission" date="2023-03" db="EMBL/GenBank/DDBJ databases">
        <title>Andean soil-derived lignocellulolytic bacterial consortium as a source of novel taxa and putative plastic-active enzymes.</title>
        <authorList>
            <person name="Diaz-Garcia L."/>
            <person name="Chuvochina M."/>
            <person name="Feuerriegel G."/>
            <person name="Bunk B."/>
            <person name="Sproer C."/>
            <person name="Streit W.R."/>
            <person name="Rodriguez L.M."/>
            <person name="Overmann J."/>
            <person name="Jimenez D.J."/>
        </authorList>
    </citation>
    <scope>NUCLEOTIDE SEQUENCE</scope>
    <source>
        <strain evidence="8">MAG 7</strain>
    </source>
</reference>
<feature type="domain" description="SusD-like N-terminal" evidence="7">
    <location>
        <begin position="44"/>
        <end position="228"/>
    </location>
</feature>
<evidence type="ECO:0000259" key="6">
    <source>
        <dbReference type="Pfam" id="PF07980"/>
    </source>
</evidence>
<name>A0AAJ6BG51_9BACT</name>
<sequence length="460" mass="51954">MKINYSFTSLISNRNSLLLASLLMLTSCEKYVEIDAPKHLVTANEVFVSESTLLSALSGMYSRYYSFTVSSNNTFYNSLQADELQYNASTPANAFFENNAIAEDNSTISSIWNNSYSLIYTANSMLEGLENNTVLSGRSIRQARGEALFMRALIYFRLINYWNKVPLVTTTDYTVNRSLPRAGREEVYRQMVKDLDTANALLTPDYPSTGKLRPNQHTVSALLAQVQLFAGNWEEVVRLSTEVIGSPKYSIEEDLNKVFIAASKEALWQIKATGTAINTKVGQQLLGNNPKSTLTSYVREELLNAFEADDDRKNNWITPYSYLGEDFSLPYKYKLSIIAGSTPEEYEVQFRLAELYLYRAEAYARLGQLDNAIDDLNKIRGRAGLPLLEKGILNQTETVEAVWKEARIELMFENGHRWYNLKRTGKAVEVLSAIKTGFSESSLWFPVPMQQLNDNPALGN</sequence>
<dbReference type="InterPro" id="IPR012944">
    <property type="entry name" value="SusD_RagB_dom"/>
</dbReference>
<dbReference type="Pfam" id="PF07980">
    <property type="entry name" value="SusD_RagB"/>
    <property type="match status" value="1"/>
</dbReference>
<dbReference type="InterPro" id="IPR033985">
    <property type="entry name" value="SusD-like_N"/>
</dbReference>
<comment type="similarity">
    <text evidence="2">Belongs to the SusD family.</text>
</comment>
<keyword evidence="5" id="KW-0998">Cell outer membrane</keyword>
<keyword evidence="4" id="KW-0472">Membrane</keyword>
<evidence type="ECO:0000256" key="2">
    <source>
        <dbReference type="ARBA" id="ARBA00006275"/>
    </source>
</evidence>
<evidence type="ECO:0000259" key="7">
    <source>
        <dbReference type="Pfam" id="PF14322"/>
    </source>
</evidence>
<dbReference type="EMBL" id="CP119311">
    <property type="protein sequence ID" value="WEK33726.1"/>
    <property type="molecule type" value="Genomic_DNA"/>
</dbReference>